<reference evidence="1" key="1">
    <citation type="submission" date="2020-05" db="EMBL/GenBank/DDBJ databases">
        <authorList>
            <person name="Chiriac C."/>
            <person name="Salcher M."/>
            <person name="Ghai R."/>
            <person name="Kavagutti S V."/>
        </authorList>
    </citation>
    <scope>NUCLEOTIDE SEQUENCE</scope>
</reference>
<proteinExistence type="predicted"/>
<accession>A0A6J7WC45</accession>
<gene>
    <name evidence="1" type="ORF">UFOVP175_22</name>
</gene>
<protein>
    <submittedName>
        <fullName evidence="1">Uncharacterized protein</fullName>
    </submittedName>
</protein>
<organism evidence="1">
    <name type="scientific">uncultured Caudovirales phage</name>
    <dbReference type="NCBI Taxonomy" id="2100421"/>
    <lineage>
        <taxon>Viruses</taxon>
        <taxon>Duplodnaviria</taxon>
        <taxon>Heunggongvirae</taxon>
        <taxon>Uroviricota</taxon>
        <taxon>Caudoviricetes</taxon>
        <taxon>Peduoviridae</taxon>
        <taxon>Maltschvirus</taxon>
        <taxon>Maltschvirus maltsch</taxon>
    </lineage>
</organism>
<sequence length="49" mass="5525">MRSAKEIQREGDGLRVLARGEVGAAFKAARAKKIEFTSYWTRKRGKATK</sequence>
<evidence type="ECO:0000313" key="1">
    <source>
        <dbReference type="EMBL" id="CAB5194792.1"/>
    </source>
</evidence>
<name>A0A6J7WC45_9CAUD</name>
<dbReference type="EMBL" id="LR798221">
    <property type="protein sequence ID" value="CAB5194792.1"/>
    <property type="molecule type" value="Genomic_DNA"/>
</dbReference>